<name>A0A975GVT8_9CAUL</name>
<accession>A0A975GVT8</accession>
<evidence type="ECO:0000313" key="2">
    <source>
        <dbReference type="EMBL" id="QTC91028.1"/>
    </source>
</evidence>
<evidence type="ECO:0000313" key="3">
    <source>
        <dbReference type="Proteomes" id="UP000663918"/>
    </source>
</evidence>
<keyword evidence="3" id="KW-1185">Reference proteome</keyword>
<reference evidence="2" key="1">
    <citation type="submission" date="2020-09" db="EMBL/GenBank/DDBJ databases">
        <title>Brevundimonas sp. LVF2 isolated from a puddle in Goettingen, Germany.</title>
        <authorList>
            <person name="Friedrich I."/>
            <person name="Klassen A."/>
            <person name="Hannes N."/>
            <person name="Schneider D."/>
            <person name="Hertel R."/>
            <person name="Daniel R."/>
        </authorList>
    </citation>
    <scope>NUCLEOTIDE SEQUENCE</scope>
    <source>
        <strain evidence="2">LVF2</strain>
    </source>
</reference>
<proteinExistence type="predicted"/>
<dbReference type="Proteomes" id="UP000663918">
    <property type="component" value="Chromosome"/>
</dbReference>
<dbReference type="PROSITE" id="PS51186">
    <property type="entry name" value="GNAT"/>
    <property type="match status" value="1"/>
</dbReference>
<dbReference type="InterPro" id="IPR016181">
    <property type="entry name" value="Acyl_CoA_acyltransferase"/>
</dbReference>
<evidence type="ECO:0000259" key="1">
    <source>
        <dbReference type="PROSITE" id="PS51186"/>
    </source>
</evidence>
<dbReference type="Gene3D" id="3.40.630.30">
    <property type="match status" value="1"/>
</dbReference>
<gene>
    <name evidence="2" type="ORF">IFJ75_17690</name>
</gene>
<dbReference type="KEGG" id="bgoe:IFJ75_17690"/>
<dbReference type="InterPro" id="IPR000182">
    <property type="entry name" value="GNAT_dom"/>
</dbReference>
<dbReference type="GO" id="GO:0016747">
    <property type="term" value="F:acyltransferase activity, transferring groups other than amino-acyl groups"/>
    <property type="evidence" value="ECO:0007669"/>
    <property type="project" value="InterPro"/>
</dbReference>
<sequence>MSADSELLALWTRGWALTRGVEPPAWDDGGWRVEVGAEDQMRRYVFAEAGEALARRAETITEAHVFLKVCAGEATARPLLPARWTLRPPGFLMTLDGAMAIGPDRDEGYRVEIGPDVRPGGPVVFCTVRDASGAEAGCGRAVIVDDRVVYDRILVEPAHQRRGLGGRIMRALETATGSLGKGALVATEDGQALYRTLGWRTVSPYTTAVIPD</sequence>
<organism evidence="2 3">
    <name type="scientific">Brevundimonas goettingensis</name>
    <dbReference type="NCBI Taxonomy" id="2774190"/>
    <lineage>
        <taxon>Bacteria</taxon>
        <taxon>Pseudomonadati</taxon>
        <taxon>Pseudomonadota</taxon>
        <taxon>Alphaproteobacteria</taxon>
        <taxon>Caulobacterales</taxon>
        <taxon>Caulobacteraceae</taxon>
        <taxon>Brevundimonas</taxon>
    </lineage>
</organism>
<dbReference type="EMBL" id="CP062222">
    <property type="protein sequence ID" value="QTC91028.1"/>
    <property type="molecule type" value="Genomic_DNA"/>
</dbReference>
<dbReference type="SUPFAM" id="SSF55729">
    <property type="entry name" value="Acyl-CoA N-acyltransferases (Nat)"/>
    <property type="match status" value="1"/>
</dbReference>
<dbReference type="Pfam" id="PF13508">
    <property type="entry name" value="Acetyltransf_7"/>
    <property type="match status" value="1"/>
</dbReference>
<dbReference type="RefSeq" id="WP_207869983.1">
    <property type="nucleotide sequence ID" value="NZ_CP062222.1"/>
</dbReference>
<feature type="domain" description="N-acetyltransferase" evidence="1">
    <location>
        <begin position="74"/>
        <end position="212"/>
    </location>
</feature>
<protein>
    <submittedName>
        <fullName evidence="2">GNAT family N-acetyltransferase</fullName>
    </submittedName>
</protein>
<dbReference type="AlphaFoldDB" id="A0A975GVT8"/>